<gene>
    <name evidence="1" type="ORF">A3A91_03845</name>
</gene>
<evidence type="ECO:0000313" key="2">
    <source>
        <dbReference type="Proteomes" id="UP000177001"/>
    </source>
</evidence>
<organism evidence="1 2">
    <name type="scientific">Candidatus Nomurabacteria bacterium RIFCSPLOWO2_01_FULL_36_16</name>
    <dbReference type="NCBI Taxonomy" id="1801767"/>
    <lineage>
        <taxon>Bacteria</taxon>
        <taxon>Candidatus Nomuraibacteriota</taxon>
    </lineage>
</organism>
<accession>A0A1F6WZB7</accession>
<dbReference type="EMBL" id="MFUR01000004">
    <property type="protein sequence ID" value="OGI87237.1"/>
    <property type="molecule type" value="Genomic_DNA"/>
</dbReference>
<evidence type="ECO:0000313" key="1">
    <source>
        <dbReference type="EMBL" id="OGI87237.1"/>
    </source>
</evidence>
<name>A0A1F6WZB7_9BACT</name>
<comment type="caution">
    <text evidence="1">The sequence shown here is derived from an EMBL/GenBank/DDBJ whole genome shotgun (WGS) entry which is preliminary data.</text>
</comment>
<dbReference type="Proteomes" id="UP000177001">
    <property type="component" value="Unassembled WGS sequence"/>
</dbReference>
<reference evidence="1 2" key="1">
    <citation type="journal article" date="2016" name="Nat. Commun.">
        <title>Thousands of microbial genomes shed light on interconnected biogeochemical processes in an aquifer system.</title>
        <authorList>
            <person name="Anantharaman K."/>
            <person name="Brown C.T."/>
            <person name="Hug L.A."/>
            <person name="Sharon I."/>
            <person name="Castelle C.J."/>
            <person name="Probst A.J."/>
            <person name="Thomas B.C."/>
            <person name="Singh A."/>
            <person name="Wilkins M.J."/>
            <person name="Karaoz U."/>
            <person name="Brodie E.L."/>
            <person name="Williams K.H."/>
            <person name="Hubbard S.S."/>
            <person name="Banfield J.F."/>
        </authorList>
    </citation>
    <scope>NUCLEOTIDE SEQUENCE [LARGE SCALE GENOMIC DNA]</scope>
</reference>
<proteinExistence type="predicted"/>
<sequence>MNTMVINKKTKSELRNASRFLGLKEQDIFERALMFYLYSIKNQIAFKKEMEAWDILSDESFLKMGF</sequence>
<dbReference type="AlphaFoldDB" id="A0A1F6WZB7"/>
<protein>
    <submittedName>
        <fullName evidence="1">Uncharacterized protein</fullName>
    </submittedName>
</protein>